<sequence>MSRKILIASLGNGDTNREYKATDYTIEGKIYKNKNYVSAALQEHYNIDIIYYIGTMGSMWENIYSYYCEVFEKKKNSDYENYLFEKIIEFQSFSLEEKAKTPFTFLDLSKLEETFDKKIRAILTYFGTNDEEIEKNFMEITKILKDLQEGDELYLDITHSFRSNAFWAFLVLHYVLELSNKNIEVKMISYGMFEAIKDGNAGEPCPIINLNKFYEIMKWMNGANNLKKYGNADELINLIQKSNVRDAIKDYSEALGMNYIFNIEESIKMVKKLDKHSLEGPASYIIPEIQKNVANHFKNLKTKHEKMLQLAEWHYQEKRYALAYLNMNQALYNFLEEELYENQSLKKVKSKKDKKKEKREKENTRKKFIQKINNKKSKFNTSEEIYTFWKNMTNTYNSRNNIAHSDERNTIKEDIEQIPELLNFYQTIFQEKNYVQKLQMQLKQYETLKKD</sequence>
<dbReference type="EMBL" id="JAAC01000176">
    <property type="protein sequence ID" value="KDE61516.1"/>
    <property type="molecule type" value="Genomic_DNA"/>
</dbReference>
<comment type="caution">
    <text evidence="1">The sequence shown here is derived from an EMBL/GenBank/DDBJ whole genome shotgun (WGS) entry which is preliminary data.</text>
</comment>
<dbReference type="RefSeq" id="WP_035933970.1">
    <property type="nucleotide sequence ID" value="NZ_JAAC01000176.1"/>
</dbReference>
<dbReference type="NCBIfam" id="TIGR02549">
    <property type="entry name" value="CRISPR_DxTHG"/>
    <property type="match status" value="1"/>
</dbReference>
<protein>
    <recommendedName>
        <fullName evidence="3">TIGR02221 family CRISPR-associated protein</fullName>
    </recommendedName>
</protein>
<dbReference type="InterPro" id="IPR011742">
    <property type="entry name" value="CRISPR-assoc_prot_TM1812"/>
</dbReference>
<dbReference type="SUPFAM" id="SSF160980">
    <property type="entry name" value="SSO1389-like"/>
    <property type="match status" value="1"/>
</dbReference>
<name>A0AB73BU61_9FUSO</name>
<proteinExistence type="predicted"/>
<evidence type="ECO:0000313" key="1">
    <source>
        <dbReference type="EMBL" id="KDE61516.1"/>
    </source>
</evidence>
<organism evidence="1 2">
    <name type="scientific">Fusobacterium necrophorum BL</name>
    <dbReference type="NCBI Taxonomy" id="1441732"/>
    <lineage>
        <taxon>Bacteria</taxon>
        <taxon>Fusobacteriati</taxon>
        <taxon>Fusobacteriota</taxon>
        <taxon>Fusobacteriia</taxon>
        <taxon>Fusobacteriales</taxon>
        <taxon>Fusobacteriaceae</taxon>
        <taxon>Fusobacterium</taxon>
    </lineage>
</organism>
<gene>
    <name evidence="1" type="ORF">FUSO3_09935</name>
</gene>
<dbReference type="AlphaFoldDB" id="A0AB73BU61"/>
<dbReference type="NCBIfam" id="TIGR02221">
    <property type="entry name" value="cas_TM1812"/>
    <property type="match status" value="1"/>
</dbReference>
<dbReference type="Proteomes" id="UP000027473">
    <property type="component" value="Unassembled WGS sequence"/>
</dbReference>
<reference evidence="1 2" key="1">
    <citation type="submission" date="2014-01" db="EMBL/GenBank/DDBJ databases">
        <title>Comparative genomics of Fusobacterium necrophorum wild isolates.</title>
        <authorList>
            <person name="Kittichotirat W."/>
            <person name="Bumgarner R.E."/>
            <person name="Lawrence P."/>
        </authorList>
    </citation>
    <scope>NUCLEOTIDE SEQUENCE [LARGE SCALE GENOMIC DNA]</scope>
    <source>
        <strain evidence="1 2">BL</strain>
    </source>
</reference>
<evidence type="ECO:0000313" key="2">
    <source>
        <dbReference type="Proteomes" id="UP000027473"/>
    </source>
</evidence>
<dbReference type="InterPro" id="IPR013383">
    <property type="entry name" value="CRISPR-assoc_prot_DxTHG_CS"/>
</dbReference>
<evidence type="ECO:0008006" key="3">
    <source>
        <dbReference type="Google" id="ProtNLM"/>
    </source>
</evidence>
<accession>A0AB73BU61</accession>